<sequence>MTARSARNGRNQGGKSRKKGGGGSGSGLTKSSRSNQQRAARKMNLKAHGRHAARRQLKKIQAATRIAA</sequence>
<dbReference type="EMBL" id="WTUW01000001">
    <property type="protein sequence ID" value="MZR29316.1"/>
    <property type="molecule type" value="Genomic_DNA"/>
</dbReference>
<keyword evidence="3" id="KW-1185">Reference proteome</keyword>
<reference evidence="2 3" key="1">
    <citation type="submission" date="2019-12" db="EMBL/GenBank/DDBJ databases">
        <title>Snethiella sp. nov. sp. isolated from sea sand.</title>
        <authorList>
            <person name="Kim J."/>
            <person name="Jeong S.E."/>
            <person name="Jung H.S."/>
            <person name="Jeon C.O."/>
        </authorList>
    </citation>
    <scope>NUCLEOTIDE SEQUENCE [LARGE SCALE GENOMIC DNA]</scope>
    <source>
        <strain evidence="2 3">DP05</strain>
    </source>
</reference>
<accession>A0A6L8W2M5</accession>
<dbReference type="Proteomes" id="UP000476030">
    <property type="component" value="Unassembled WGS sequence"/>
</dbReference>
<feature type="region of interest" description="Disordered" evidence="1">
    <location>
        <begin position="1"/>
        <end position="68"/>
    </location>
</feature>
<evidence type="ECO:0000313" key="2">
    <source>
        <dbReference type="EMBL" id="MZR29316.1"/>
    </source>
</evidence>
<comment type="caution">
    <text evidence="2">The sequence shown here is derived from an EMBL/GenBank/DDBJ whole genome shotgun (WGS) entry which is preliminary data.</text>
</comment>
<evidence type="ECO:0000313" key="3">
    <source>
        <dbReference type="Proteomes" id="UP000476030"/>
    </source>
</evidence>
<dbReference type="RefSeq" id="WP_161313796.1">
    <property type="nucleotide sequence ID" value="NZ_WTUW01000001.1"/>
</dbReference>
<gene>
    <name evidence="2" type="ORF">GQE98_01580</name>
</gene>
<name>A0A6L8W2M5_9PROT</name>
<feature type="compositionally biased region" description="Basic residues" evidence="1">
    <location>
        <begin position="39"/>
        <end position="58"/>
    </location>
</feature>
<proteinExistence type="predicted"/>
<organism evidence="2 3">
    <name type="scientific">Sneathiella litorea</name>
    <dbReference type="NCBI Taxonomy" id="2606216"/>
    <lineage>
        <taxon>Bacteria</taxon>
        <taxon>Pseudomonadati</taxon>
        <taxon>Pseudomonadota</taxon>
        <taxon>Alphaproteobacteria</taxon>
        <taxon>Sneathiellales</taxon>
        <taxon>Sneathiellaceae</taxon>
        <taxon>Sneathiella</taxon>
    </lineage>
</organism>
<dbReference type="AlphaFoldDB" id="A0A6L8W2M5"/>
<protein>
    <submittedName>
        <fullName evidence="2">Uncharacterized protein</fullName>
    </submittedName>
</protein>
<evidence type="ECO:0000256" key="1">
    <source>
        <dbReference type="SAM" id="MobiDB-lite"/>
    </source>
</evidence>